<feature type="non-terminal residue" evidence="6">
    <location>
        <position position="1"/>
    </location>
</feature>
<proteinExistence type="predicted"/>
<dbReference type="AlphaFoldDB" id="A0A831YDE9"/>
<dbReference type="PANTHER" id="PTHR43834:SF6">
    <property type="entry name" value="GTPASE DER"/>
    <property type="match status" value="1"/>
</dbReference>
<comment type="caution">
    <text evidence="6">The sequence shown here is derived from an EMBL/GenBank/DDBJ whole genome shotgun (WGS) entry which is preliminary data.</text>
</comment>
<evidence type="ECO:0000256" key="2">
    <source>
        <dbReference type="ARBA" id="ARBA00022737"/>
    </source>
</evidence>
<dbReference type="Gene3D" id="3.30.300.20">
    <property type="match status" value="1"/>
</dbReference>
<dbReference type="GO" id="GO:0043022">
    <property type="term" value="F:ribosome binding"/>
    <property type="evidence" value="ECO:0007669"/>
    <property type="project" value="TreeGrafter"/>
</dbReference>
<gene>
    <name evidence="6" type="ORF">ENO34_01745</name>
</gene>
<dbReference type="Pfam" id="PF14714">
    <property type="entry name" value="KH_dom-like"/>
    <property type="match status" value="1"/>
</dbReference>
<dbReference type="FunFam" id="3.30.300.20:FF:000004">
    <property type="entry name" value="GTPase Der"/>
    <property type="match status" value="1"/>
</dbReference>
<dbReference type="Proteomes" id="UP000885621">
    <property type="component" value="Unassembled WGS sequence"/>
</dbReference>
<evidence type="ECO:0000256" key="4">
    <source>
        <dbReference type="ARBA" id="ARBA00023134"/>
    </source>
</evidence>
<dbReference type="InterPro" id="IPR027417">
    <property type="entry name" value="P-loop_NTPase"/>
</dbReference>
<sequence length="146" mass="16941">INKIDMLKEKEIEKVVNQVKEKLYFLSYAPIVLTSAAKKIGIDELLNKIVYVYQQAWKRVGTGQLNRAIRQVLALRQPPSYQGKPLKIYYATQLEGKPPAFLLFVNKAEGFKENYVKFLEANLRKLLGLENAPIKLIFRDKEEERD</sequence>
<dbReference type="GO" id="GO:0005525">
    <property type="term" value="F:GTP binding"/>
    <property type="evidence" value="ECO:0007669"/>
    <property type="project" value="UniProtKB-KW"/>
</dbReference>
<dbReference type="Gene3D" id="3.40.50.300">
    <property type="entry name" value="P-loop containing nucleotide triphosphate hydrolases"/>
    <property type="match status" value="1"/>
</dbReference>
<keyword evidence="1" id="KW-0690">Ribosome biogenesis</keyword>
<evidence type="ECO:0000256" key="1">
    <source>
        <dbReference type="ARBA" id="ARBA00022517"/>
    </source>
</evidence>
<feature type="domain" description="GTPase Der C-terminal KH-domain-like" evidence="5">
    <location>
        <begin position="59"/>
        <end position="139"/>
    </location>
</feature>
<evidence type="ECO:0000259" key="5">
    <source>
        <dbReference type="Pfam" id="PF14714"/>
    </source>
</evidence>
<evidence type="ECO:0000256" key="3">
    <source>
        <dbReference type="ARBA" id="ARBA00022741"/>
    </source>
</evidence>
<protein>
    <submittedName>
        <fullName evidence="6">Ribosome biogenesis GTPase Der</fullName>
    </submittedName>
</protein>
<dbReference type="SUPFAM" id="SSF52540">
    <property type="entry name" value="P-loop containing nucleoside triphosphate hydrolases"/>
    <property type="match status" value="1"/>
</dbReference>
<dbReference type="EMBL" id="DSFC01000100">
    <property type="protein sequence ID" value="HEV09105.1"/>
    <property type="molecule type" value="Genomic_DNA"/>
</dbReference>
<keyword evidence="4" id="KW-0342">GTP-binding</keyword>
<dbReference type="PANTHER" id="PTHR43834">
    <property type="entry name" value="GTPASE DER"/>
    <property type="match status" value="1"/>
</dbReference>
<dbReference type="InterPro" id="IPR032859">
    <property type="entry name" value="KH_dom-like"/>
</dbReference>
<keyword evidence="3" id="KW-0547">Nucleotide-binding</keyword>
<dbReference type="GO" id="GO:0042254">
    <property type="term" value="P:ribosome biogenesis"/>
    <property type="evidence" value="ECO:0007669"/>
    <property type="project" value="UniProtKB-KW"/>
</dbReference>
<keyword evidence="2" id="KW-0677">Repeat</keyword>
<accession>A0A831YDE9</accession>
<dbReference type="InterPro" id="IPR015946">
    <property type="entry name" value="KH_dom-like_a/b"/>
</dbReference>
<organism evidence="6">
    <name type="scientific">Sulfurihydrogenibium azorense</name>
    <dbReference type="NCBI Taxonomy" id="309806"/>
    <lineage>
        <taxon>Bacteria</taxon>
        <taxon>Pseudomonadati</taxon>
        <taxon>Aquificota</taxon>
        <taxon>Aquificia</taxon>
        <taxon>Aquificales</taxon>
        <taxon>Hydrogenothermaceae</taxon>
        <taxon>Sulfurihydrogenibium</taxon>
    </lineage>
</organism>
<reference evidence="6" key="1">
    <citation type="journal article" date="2020" name="mSystems">
        <title>Genome- and Community-Level Interaction Insights into Carbon Utilization and Element Cycling Functions of Hydrothermarchaeota in Hydrothermal Sediment.</title>
        <authorList>
            <person name="Zhou Z."/>
            <person name="Liu Y."/>
            <person name="Xu W."/>
            <person name="Pan J."/>
            <person name="Luo Z.H."/>
            <person name="Li M."/>
        </authorList>
    </citation>
    <scope>NUCLEOTIDE SEQUENCE [LARGE SCALE GENOMIC DNA]</scope>
    <source>
        <strain evidence="6">SpSt-1257</strain>
    </source>
</reference>
<name>A0A831YDE9_9AQUI</name>
<evidence type="ECO:0000313" key="6">
    <source>
        <dbReference type="EMBL" id="HEV09105.1"/>
    </source>
</evidence>